<sequence length="485" mass="52075">MKAFTGASRQLSTALAALVLASCASYGPDPQAELKRADAAMGGTNLKSLRYAATGTGGTFGQAFVPGQGWPKLNITQFSRVLDYETGAMKEDSARSRSEPTGGGAVPLMGQGEQRISAHVRGEYAWNMVGPAPQAAPVQLDQRIHDLWTTPHGVIKAAMKNNPTARSEGGKTAVSFTQPGRFKATAWIGADGMVERVDSIHPHPVSGDTEVVTTYSGYRDYAGVKFPTRIVQTWGGSMIYDLNVSEVQPNAPTGIEVPALVSSFAERATSEKVADGVWFLAGGSHNSVLIEMADHSILVESPLYDGRAQAVLAEAKRIAPNKPIRYVVNSHHHYDHAGGLRAAAAEGITIVSSEMAKPFYDRTFAVPNSINPDALQKSGRRANVMGVASMRDIGNAARPVQVYYIENSVHAQGFNMVWLPKERLLIEADAYTPLAPGAAPPATPNANNVNLYENIQRLKLDVDRILPLHGRVVPLAELRTTIGMR</sequence>
<dbReference type="PANTHER" id="PTHR42951">
    <property type="entry name" value="METALLO-BETA-LACTAMASE DOMAIN-CONTAINING"/>
    <property type="match status" value="1"/>
</dbReference>
<feature type="compositionally biased region" description="Basic and acidic residues" evidence="1">
    <location>
        <begin position="89"/>
        <end position="98"/>
    </location>
</feature>
<dbReference type="EMBL" id="JACORU010000004">
    <property type="protein sequence ID" value="MBC5765532.1"/>
    <property type="molecule type" value="Genomic_DNA"/>
</dbReference>
<gene>
    <name evidence="4" type="ORF">H8R02_13775</name>
</gene>
<feature type="domain" description="Metallo-beta-lactamase" evidence="3">
    <location>
        <begin position="284"/>
        <end position="469"/>
    </location>
</feature>
<dbReference type="Proteomes" id="UP000596827">
    <property type="component" value="Unassembled WGS sequence"/>
</dbReference>
<evidence type="ECO:0000256" key="1">
    <source>
        <dbReference type="SAM" id="MobiDB-lite"/>
    </source>
</evidence>
<organism evidence="4 5">
    <name type="scientific">Ramlibacter albus</name>
    <dbReference type="NCBI Taxonomy" id="2079448"/>
    <lineage>
        <taxon>Bacteria</taxon>
        <taxon>Pseudomonadati</taxon>
        <taxon>Pseudomonadota</taxon>
        <taxon>Betaproteobacteria</taxon>
        <taxon>Burkholderiales</taxon>
        <taxon>Comamonadaceae</taxon>
        <taxon>Ramlibacter</taxon>
    </lineage>
</organism>
<dbReference type="SMART" id="SM00849">
    <property type="entry name" value="Lactamase_B"/>
    <property type="match status" value="1"/>
</dbReference>
<feature type="chain" id="PRO_5037484546" evidence="2">
    <location>
        <begin position="27"/>
        <end position="485"/>
    </location>
</feature>
<accession>A0A923S5V2</accession>
<reference evidence="4" key="1">
    <citation type="submission" date="2020-08" db="EMBL/GenBank/DDBJ databases">
        <title>Ramlibacter sp. GTP1 16S ribosomal RNA gene genome sequencing and assembly.</title>
        <authorList>
            <person name="Kang M."/>
        </authorList>
    </citation>
    <scope>NUCLEOTIDE SEQUENCE</scope>
    <source>
        <strain evidence="4">GTP1</strain>
    </source>
</reference>
<feature type="signal peptide" evidence="2">
    <location>
        <begin position="1"/>
        <end position="26"/>
    </location>
</feature>
<dbReference type="Pfam" id="PF00753">
    <property type="entry name" value="Lactamase_B"/>
    <property type="match status" value="1"/>
</dbReference>
<dbReference type="InterPro" id="IPR050855">
    <property type="entry name" value="NDM-1-like"/>
</dbReference>
<dbReference type="PROSITE" id="PS51257">
    <property type="entry name" value="PROKAR_LIPOPROTEIN"/>
    <property type="match status" value="1"/>
</dbReference>
<proteinExistence type="predicted"/>
<feature type="region of interest" description="Disordered" evidence="1">
    <location>
        <begin position="89"/>
        <end position="109"/>
    </location>
</feature>
<dbReference type="InterPro" id="IPR036866">
    <property type="entry name" value="RibonucZ/Hydroxyglut_hydro"/>
</dbReference>
<protein>
    <submittedName>
        <fullName evidence="4">MBL fold metallo-hydrolase</fullName>
    </submittedName>
</protein>
<keyword evidence="2" id="KW-0732">Signal</keyword>
<dbReference type="PANTHER" id="PTHR42951:SF20">
    <property type="entry name" value="BETA LACTAMASE"/>
    <property type="match status" value="1"/>
</dbReference>
<evidence type="ECO:0000259" key="3">
    <source>
        <dbReference type="SMART" id="SM00849"/>
    </source>
</evidence>
<dbReference type="AlphaFoldDB" id="A0A923S5V2"/>
<evidence type="ECO:0000256" key="2">
    <source>
        <dbReference type="SAM" id="SignalP"/>
    </source>
</evidence>
<evidence type="ECO:0000313" key="4">
    <source>
        <dbReference type="EMBL" id="MBC5765532.1"/>
    </source>
</evidence>
<dbReference type="SUPFAM" id="SSF56281">
    <property type="entry name" value="Metallo-hydrolase/oxidoreductase"/>
    <property type="match status" value="1"/>
</dbReference>
<dbReference type="RefSeq" id="WP_187081994.1">
    <property type="nucleotide sequence ID" value="NZ_JACORU010000004.1"/>
</dbReference>
<dbReference type="InterPro" id="IPR001279">
    <property type="entry name" value="Metallo-B-lactamas"/>
</dbReference>
<keyword evidence="5" id="KW-1185">Reference proteome</keyword>
<name>A0A923S5V2_9BURK</name>
<comment type="caution">
    <text evidence="4">The sequence shown here is derived from an EMBL/GenBank/DDBJ whole genome shotgun (WGS) entry which is preliminary data.</text>
</comment>
<evidence type="ECO:0000313" key="5">
    <source>
        <dbReference type="Proteomes" id="UP000596827"/>
    </source>
</evidence>
<dbReference type="Gene3D" id="3.60.15.10">
    <property type="entry name" value="Ribonuclease Z/Hydroxyacylglutathione hydrolase-like"/>
    <property type="match status" value="1"/>
</dbReference>